<dbReference type="PANTHER" id="PTHR11403">
    <property type="entry name" value="CYTOCHROME C OXIDASE SUBUNIT III"/>
    <property type="match status" value="1"/>
</dbReference>
<dbReference type="InterPro" id="IPR000298">
    <property type="entry name" value="Cyt_c_oxidase-like_su3"/>
</dbReference>
<dbReference type="GO" id="GO:0016020">
    <property type="term" value="C:membrane"/>
    <property type="evidence" value="ECO:0007669"/>
    <property type="project" value="UniProtKB-SubCell"/>
</dbReference>
<evidence type="ECO:0000259" key="10">
    <source>
        <dbReference type="PROSITE" id="PS50253"/>
    </source>
</evidence>
<evidence type="ECO:0000256" key="6">
    <source>
        <dbReference type="ARBA" id="ARBA00022989"/>
    </source>
</evidence>
<gene>
    <name evidence="11" type="primary">cox3</name>
</gene>
<keyword evidence="6 9" id="KW-1133">Transmembrane helix</keyword>
<dbReference type="GeneID" id="37507229"/>
<feature type="transmembrane region" description="Helical" evidence="9">
    <location>
        <begin position="160"/>
        <end position="177"/>
    </location>
</feature>
<name>A0A344A2H6_9HEMI</name>
<feature type="transmembrane region" description="Helical" evidence="9">
    <location>
        <begin position="78"/>
        <end position="101"/>
    </location>
</feature>
<reference evidence="11" key="1">
    <citation type="submission" date="2018-02" db="EMBL/GenBank/DDBJ databases">
        <title>Resolving the psyllid tree of life: Phylogenomic analysis of the superfamily Psylloidea (Hemiptera).</title>
        <authorList>
            <person name="Percy D.M."/>
            <person name="Sveinsson S."/>
            <person name="Lemmon A.R."/>
            <person name="Lemmon E.M."/>
            <person name="Ouvrard D."/>
            <person name="Burckhardt D."/>
        </authorList>
    </citation>
    <scope>NUCLEOTIDE SEQUENCE</scope>
    <source>
        <strain evidence="11">DP1.ctg068_circ</strain>
    </source>
</reference>
<dbReference type="InterPro" id="IPR013833">
    <property type="entry name" value="Cyt_c_oxidase_su3_a-hlx"/>
</dbReference>
<accession>A0A344A2H6</accession>
<evidence type="ECO:0000256" key="9">
    <source>
        <dbReference type="SAM" id="Phobius"/>
    </source>
</evidence>
<sequence>MKKNHQFHLVDPSPWPLIISLMLMNYTLFSIVSLSTKKSNLMFMFFLFTILIMLLWWRDIQRESTFQGHHASQVLISMKFGMILFITSEVLFFFSFFWSFFHHSLSPNIELGLKWPPMNIYSFNPLSIPLLNTIILLSSGISVTWTHASIYKNNFFESKKSLLITILLGIYFSYFQYYEYSSSSFSISDSVYGSTFFITTGFHGIHVLIGTMFLFYNLIRLNNMHFSKNHHLGIELSIWYWHFVDVVWLFLYMTIYWWGK</sequence>
<dbReference type="GO" id="GO:0004129">
    <property type="term" value="F:cytochrome-c oxidase activity"/>
    <property type="evidence" value="ECO:0007669"/>
    <property type="project" value="InterPro"/>
</dbReference>
<evidence type="ECO:0000256" key="8">
    <source>
        <dbReference type="RuleBase" id="RU003375"/>
    </source>
</evidence>
<feature type="transmembrane region" description="Helical" evidence="9">
    <location>
        <begin position="121"/>
        <end position="148"/>
    </location>
</feature>
<dbReference type="InterPro" id="IPR024791">
    <property type="entry name" value="Cyt_c/ubiquinol_Oxase_su3"/>
</dbReference>
<dbReference type="SUPFAM" id="SSF81452">
    <property type="entry name" value="Cytochrome c oxidase subunit III-like"/>
    <property type="match status" value="1"/>
</dbReference>
<feature type="domain" description="Heme-copper oxidase subunit III family profile" evidence="10">
    <location>
        <begin position="3"/>
        <end position="260"/>
    </location>
</feature>
<feature type="transmembrane region" description="Helical" evidence="9">
    <location>
        <begin position="40"/>
        <end position="57"/>
    </location>
</feature>
<dbReference type="FunFam" id="1.20.120.80:FF:000002">
    <property type="entry name" value="Cytochrome c oxidase subunit 3"/>
    <property type="match status" value="1"/>
</dbReference>
<comment type="function">
    <text evidence="8">Component of the cytochrome c oxidase, the last enzyme in the mitochondrial electron transport chain which drives oxidative phosphorylation. The respiratory chain contains 3 multisubunit complexes succinate dehydrogenase (complex II, CII), ubiquinol-cytochrome c oxidoreductase (cytochrome b-c1 complex, complex III, CIII) and cytochrome c oxidase (complex IV, CIV), that cooperate to transfer electrons derived from NADH and succinate to molecular oxygen, creating an electrochemical gradient over the inner membrane that drives transmembrane transport and the ATP synthase. Cytochrome c oxidase is the component of the respiratory chain that catalyzes the reduction of oxygen to water. Electrons originating from reduced cytochrome c in the intermembrane space (IMS) are transferred via the dinuclear copper A center (CU(A)) of subunit 2 and heme A of subunit 1 to the active site in subunit 1, a binuclear center (BNC) formed by heme A3 and copper B (CU(B)). The BNC reduces molecular oxygen to 2 water molecules using 4 electrons from cytochrome c in the IMS and 4 protons from the mitochondrial matrix.</text>
</comment>
<dbReference type="PROSITE" id="PS50253">
    <property type="entry name" value="COX3"/>
    <property type="match status" value="1"/>
</dbReference>
<organism evidence="11">
    <name type="scientific">Leptynoptera sulfurea</name>
    <dbReference type="NCBI Taxonomy" id="1950150"/>
    <lineage>
        <taxon>Eukaryota</taxon>
        <taxon>Metazoa</taxon>
        <taxon>Ecdysozoa</taxon>
        <taxon>Arthropoda</taxon>
        <taxon>Hexapoda</taxon>
        <taxon>Insecta</taxon>
        <taxon>Pterygota</taxon>
        <taxon>Neoptera</taxon>
        <taxon>Paraneoptera</taxon>
        <taxon>Hemiptera</taxon>
        <taxon>Sternorrhyncha</taxon>
        <taxon>Psylloidea</taxon>
        <taxon>Triozidae</taxon>
        <taxon>Leptynoptera</taxon>
    </lineage>
</organism>
<dbReference type="InterPro" id="IPR035973">
    <property type="entry name" value="Cyt_c_oxidase_su3-like_sf"/>
</dbReference>
<comment type="similarity">
    <text evidence="2 8">Belongs to the cytochrome c oxidase subunit 3 family.</text>
</comment>
<protein>
    <recommendedName>
        <fullName evidence="3 8">Cytochrome c oxidase subunit 3</fullName>
    </recommendedName>
</protein>
<dbReference type="GO" id="GO:0006123">
    <property type="term" value="P:mitochondrial electron transport, cytochrome c to oxygen"/>
    <property type="evidence" value="ECO:0007669"/>
    <property type="project" value="TreeGrafter"/>
</dbReference>
<feature type="transmembrane region" description="Helical" evidence="9">
    <location>
        <begin position="239"/>
        <end position="259"/>
    </location>
</feature>
<dbReference type="EMBL" id="MG989229">
    <property type="protein sequence ID" value="AWU48967.1"/>
    <property type="molecule type" value="Genomic_DNA"/>
</dbReference>
<keyword evidence="4 8" id="KW-0812">Transmembrane</keyword>
<dbReference type="GO" id="GO:0005739">
    <property type="term" value="C:mitochondrion"/>
    <property type="evidence" value="ECO:0007669"/>
    <property type="project" value="TreeGrafter"/>
</dbReference>
<keyword evidence="7 9" id="KW-0472">Membrane</keyword>
<evidence type="ECO:0000256" key="1">
    <source>
        <dbReference type="ARBA" id="ARBA00004141"/>
    </source>
</evidence>
<evidence type="ECO:0000256" key="3">
    <source>
        <dbReference type="ARBA" id="ARBA00015944"/>
    </source>
</evidence>
<dbReference type="CDD" id="cd01665">
    <property type="entry name" value="Cyt_c_Oxidase_III"/>
    <property type="match status" value="1"/>
</dbReference>
<evidence type="ECO:0000256" key="4">
    <source>
        <dbReference type="ARBA" id="ARBA00022692"/>
    </source>
</evidence>
<geneLocation type="mitochondrion" evidence="11"/>
<dbReference type="PANTHER" id="PTHR11403:SF7">
    <property type="entry name" value="CYTOCHROME C OXIDASE SUBUNIT 3"/>
    <property type="match status" value="1"/>
</dbReference>
<evidence type="ECO:0000313" key="11">
    <source>
        <dbReference type="EMBL" id="AWU48967.1"/>
    </source>
</evidence>
<dbReference type="AlphaFoldDB" id="A0A344A2H6"/>
<proteinExistence type="inferred from homology"/>
<dbReference type="RefSeq" id="YP_009501923.1">
    <property type="nucleotide sequence ID" value="NC_038136.1"/>
</dbReference>
<feature type="transmembrane region" description="Helical" evidence="9">
    <location>
        <begin position="197"/>
        <end position="219"/>
    </location>
</feature>
<dbReference type="Pfam" id="PF00510">
    <property type="entry name" value="COX3"/>
    <property type="match status" value="1"/>
</dbReference>
<evidence type="ECO:0000256" key="5">
    <source>
        <dbReference type="ARBA" id="ARBA00022967"/>
    </source>
</evidence>
<evidence type="ECO:0000256" key="2">
    <source>
        <dbReference type="ARBA" id="ARBA00010581"/>
    </source>
</evidence>
<keyword evidence="5" id="KW-1278">Translocase</keyword>
<dbReference type="InterPro" id="IPR033945">
    <property type="entry name" value="Cyt_c_oxase_su3_dom"/>
</dbReference>
<comment type="subcellular location">
    <subcellularLocation>
        <location evidence="1">Membrane</location>
        <topology evidence="1">Multi-pass membrane protein</topology>
    </subcellularLocation>
</comment>
<dbReference type="Gene3D" id="1.10.287.70">
    <property type="match status" value="1"/>
</dbReference>
<keyword evidence="8 11" id="KW-0496">Mitochondrion</keyword>
<evidence type="ECO:0000256" key="7">
    <source>
        <dbReference type="ARBA" id="ARBA00023136"/>
    </source>
</evidence>
<feature type="transmembrane region" description="Helical" evidence="9">
    <location>
        <begin position="12"/>
        <end position="34"/>
    </location>
</feature>
<dbReference type="Gene3D" id="1.20.120.80">
    <property type="entry name" value="Cytochrome c oxidase, subunit III, four-helix bundle"/>
    <property type="match status" value="1"/>
</dbReference>